<dbReference type="GO" id="GO:0048038">
    <property type="term" value="F:quinone binding"/>
    <property type="evidence" value="ECO:0007669"/>
    <property type="project" value="UniProtKB-KW"/>
</dbReference>
<dbReference type="GO" id="GO:0050136">
    <property type="term" value="F:NADH dehydrogenase (quinone) (non-electrogenic) activity"/>
    <property type="evidence" value="ECO:0007669"/>
    <property type="project" value="UniProtKB-UniRule"/>
</dbReference>
<keyword evidence="1" id="KW-1003">Cell membrane</keyword>
<name>A0A7V8VDM9_9BACT</name>
<dbReference type="HAMAP" id="MF_01358">
    <property type="entry name" value="NDH1_NuoD"/>
    <property type="match status" value="1"/>
</dbReference>
<evidence type="ECO:0000256" key="1">
    <source>
        <dbReference type="HAMAP-Rule" id="MF_01358"/>
    </source>
</evidence>
<evidence type="ECO:0000256" key="2">
    <source>
        <dbReference type="SAM" id="Coils"/>
    </source>
</evidence>
<keyword evidence="1" id="KW-0813">Transport</keyword>
<keyword evidence="4" id="KW-0560">Oxidoreductase</keyword>
<dbReference type="GO" id="GO:0005886">
    <property type="term" value="C:plasma membrane"/>
    <property type="evidence" value="ECO:0007669"/>
    <property type="project" value="UniProtKB-SubCell"/>
</dbReference>
<gene>
    <name evidence="1" type="primary">nuoD</name>
    <name evidence="4" type="ORF">H0921_08265</name>
</gene>
<feature type="coiled-coil region" evidence="2">
    <location>
        <begin position="309"/>
        <end position="347"/>
    </location>
</feature>
<dbReference type="InterPro" id="IPR022885">
    <property type="entry name" value="NDH1_su_D/H"/>
</dbReference>
<comment type="catalytic activity">
    <reaction evidence="1">
        <text>a quinone + NADH + 5 H(+)(in) = a quinol + NAD(+) + 4 H(+)(out)</text>
        <dbReference type="Rhea" id="RHEA:57888"/>
        <dbReference type="ChEBI" id="CHEBI:15378"/>
        <dbReference type="ChEBI" id="CHEBI:24646"/>
        <dbReference type="ChEBI" id="CHEBI:57540"/>
        <dbReference type="ChEBI" id="CHEBI:57945"/>
        <dbReference type="ChEBI" id="CHEBI:132124"/>
    </reaction>
</comment>
<keyword evidence="1" id="KW-0472">Membrane</keyword>
<reference evidence="4 5" key="1">
    <citation type="submission" date="2020-07" db="EMBL/GenBank/DDBJ databases">
        <title>Thermogemmata thermophila gen. nov., sp. nov., a novel moderate thermophilic planctomycete from a Kamchatka hot spring.</title>
        <authorList>
            <person name="Elcheninov A.G."/>
            <person name="Podosokorskaya O.A."/>
            <person name="Kovaleva O.L."/>
            <person name="Novikov A."/>
            <person name="Bonch-Osmolovskaya E.A."/>
            <person name="Toshchakov S.V."/>
            <person name="Kublanov I.V."/>
        </authorList>
    </citation>
    <scope>NUCLEOTIDE SEQUENCE [LARGE SCALE GENOMIC DNA]</scope>
    <source>
        <strain evidence="4 5">2918</strain>
    </source>
</reference>
<comment type="subcellular location">
    <subcellularLocation>
        <location evidence="1">Cell membrane</location>
        <topology evidence="1">Peripheral membrane protein</topology>
        <orientation evidence="1">Cytoplasmic side</orientation>
    </subcellularLocation>
</comment>
<dbReference type="SUPFAM" id="SSF56762">
    <property type="entry name" value="HydB/Nqo4-like"/>
    <property type="match status" value="1"/>
</dbReference>
<keyword evidence="2" id="KW-0175">Coiled coil</keyword>
<keyword evidence="1" id="KW-0520">NAD</keyword>
<dbReference type="Gene3D" id="1.10.645.10">
    <property type="entry name" value="Cytochrome-c3 Hydrogenase, chain B"/>
    <property type="match status" value="1"/>
</dbReference>
<dbReference type="InterPro" id="IPR029014">
    <property type="entry name" value="NiFe-Hase_large"/>
</dbReference>
<keyword evidence="1" id="KW-1278">Translocase</keyword>
<proteinExistence type="inferred from homology"/>
<dbReference type="PANTHER" id="PTHR11993:SF10">
    <property type="entry name" value="NADH DEHYDROGENASE [UBIQUINONE] IRON-SULFUR PROTEIN 2, MITOCHONDRIAL"/>
    <property type="match status" value="1"/>
</dbReference>
<dbReference type="GO" id="GO:0051287">
    <property type="term" value="F:NAD binding"/>
    <property type="evidence" value="ECO:0007669"/>
    <property type="project" value="InterPro"/>
</dbReference>
<accession>A0A7V8VDM9</accession>
<comment type="caution">
    <text evidence="4">The sequence shown here is derived from an EMBL/GenBank/DDBJ whole genome shotgun (WGS) entry which is preliminary data.</text>
</comment>
<comment type="similarity">
    <text evidence="1">Belongs to the complex I 49 kDa subunit family.</text>
</comment>
<sequence length="441" mass="50100">MAERVTDQVLELPVPAAGQLVEMDVRTDEMLLNMGPQHPSTHGVLRLVLRTDGEVVEEVTPHLGYLHRCAEKIGENVTPIQFIPYTDRMDYLAGMNMNLGYSLAIEKLAGIVVPEKANIIRVIVCELNRIASHLVGMGAYGLDLGSFSPFLYAFREREHILDLFEDVCGARLTYSYITIGGVHDDLPAGWTQRVRHFLDYFRPRIEEYHALLTHNHMFVRRTAGIGVLSKDQALSYACSGPVLRASLNRQQGDPAWDLRKIEPYCGYENYSFDIPIPPFEDAPPSTVIGDCWHRFYVRMREVVESVRIVEQAVERYDALHAEEERLRQEYEQRRGTLSAEEAKAQEAQWQELLRKKYAHRVEPPRHLPAGECYVETECPRGQMGFYVVGRPSKENVPLRVRARSSSFCNLSVVPELCRGCLMADIPAIVGSIDIVMGEIDR</sequence>
<dbReference type="RefSeq" id="WP_194537575.1">
    <property type="nucleotide sequence ID" value="NZ_JACEFB010000004.1"/>
</dbReference>
<protein>
    <recommendedName>
        <fullName evidence="1">NADH-quinone oxidoreductase subunit D</fullName>
        <ecNumber evidence="1">7.1.1.-</ecNumber>
    </recommendedName>
    <alternativeName>
        <fullName evidence="1">NADH dehydrogenase I subunit D</fullName>
    </alternativeName>
    <alternativeName>
        <fullName evidence="1">NDH-1 subunit D</fullName>
    </alternativeName>
</protein>
<comment type="function">
    <text evidence="1">NDH-1 shuttles electrons from NADH, via FMN and iron-sulfur (Fe-S) centers, to quinones in the respiratory chain. The immediate electron acceptor for the enzyme in this species is believed to be ubiquinone. Couples the redox reaction to proton translocation (for every two electrons transferred, four hydrogen ions are translocated across the cytoplasmic membrane), and thus conserves the redox energy in a proton gradient.</text>
</comment>
<dbReference type="EMBL" id="JACEFB010000004">
    <property type="protein sequence ID" value="MBA2226153.1"/>
    <property type="molecule type" value="Genomic_DNA"/>
</dbReference>
<keyword evidence="5" id="KW-1185">Reference proteome</keyword>
<comment type="subunit">
    <text evidence="1">NDH-1 is composed of 14 different subunits. Subunits NuoB, C, D, E, F, and G constitute the peripheral sector of the complex.</text>
</comment>
<dbReference type="InterPro" id="IPR001135">
    <property type="entry name" value="NADH_Q_OxRdtase_suD"/>
</dbReference>
<organism evidence="4 5">
    <name type="scientific">Thermogemmata fonticola</name>
    <dbReference type="NCBI Taxonomy" id="2755323"/>
    <lineage>
        <taxon>Bacteria</taxon>
        <taxon>Pseudomonadati</taxon>
        <taxon>Planctomycetota</taxon>
        <taxon>Planctomycetia</taxon>
        <taxon>Gemmatales</taxon>
        <taxon>Gemmataceae</taxon>
        <taxon>Thermogemmata</taxon>
    </lineage>
</organism>
<dbReference type="Pfam" id="PF00346">
    <property type="entry name" value="Complex1_49kDa"/>
    <property type="match status" value="1"/>
</dbReference>
<dbReference type="AlphaFoldDB" id="A0A7V8VDM9"/>
<dbReference type="NCBIfam" id="NF004739">
    <property type="entry name" value="PRK06075.1"/>
    <property type="match status" value="1"/>
</dbReference>
<dbReference type="Proteomes" id="UP000542342">
    <property type="component" value="Unassembled WGS sequence"/>
</dbReference>
<evidence type="ECO:0000313" key="4">
    <source>
        <dbReference type="EMBL" id="MBA2226153.1"/>
    </source>
</evidence>
<evidence type="ECO:0000259" key="3">
    <source>
        <dbReference type="Pfam" id="PF00346"/>
    </source>
</evidence>
<dbReference type="PANTHER" id="PTHR11993">
    <property type="entry name" value="NADH-UBIQUINONE OXIDOREDUCTASE 49 KDA SUBUNIT"/>
    <property type="match status" value="1"/>
</dbReference>
<dbReference type="EC" id="7.1.1.-" evidence="1"/>
<keyword evidence="1" id="KW-0874">Quinone</keyword>
<feature type="domain" description="NADH-quinone oxidoreductase subunit D" evidence="3">
    <location>
        <begin position="143"/>
        <end position="441"/>
    </location>
</feature>
<evidence type="ECO:0000313" key="5">
    <source>
        <dbReference type="Proteomes" id="UP000542342"/>
    </source>
</evidence>
<keyword evidence="1" id="KW-0830">Ubiquinone</keyword>